<dbReference type="GO" id="GO:0051536">
    <property type="term" value="F:iron-sulfur cluster binding"/>
    <property type="evidence" value="ECO:0007669"/>
    <property type="project" value="InterPro"/>
</dbReference>
<organism evidence="2 3">
    <name type="scientific">Sphingobium baderi</name>
    <dbReference type="NCBI Taxonomy" id="1332080"/>
    <lineage>
        <taxon>Bacteria</taxon>
        <taxon>Pseudomonadati</taxon>
        <taxon>Pseudomonadota</taxon>
        <taxon>Alphaproteobacteria</taxon>
        <taxon>Sphingomonadales</taxon>
        <taxon>Sphingomonadaceae</taxon>
        <taxon>Sphingobium</taxon>
    </lineage>
</organism>
<feature type="domain" description="2Fe-2S ferredoxin-type" evidence="1">
    <location>
        <begin position="1"/>
        <end position="81"/>
    </location>
</feature>
<dbReference type="KEGG" id="sbd:ATN00_08840"/>
<dbReference type="Pfam" id="PF00111">
    <property type="entry name" value="Fer2"/>
    <property type="match status" value="1"/>
</dbReference>
<dbReference type="EMBL" id="CP013264">
    <property type="protein sequence ID" value="ALR20398.1"/>
    <property type="molecule type" value="Genomic_DNA"/>
</dbReference>
<gene>
    <name evidence="2" type="ORF">ATN00_08840</name>
</gene>
<proteinExistence type="predicted"/>
<dbReference type="InterPro" id="IPR001041">
    <property type="entry name" value="2Fe-2S_ferredoxin-type"/>
</dbReference>
<protein>
    <recommendedName>
        <fullName evidence="1">2Fe-2S ferredoxin-type domain-containing protein</fullName>
    </recommendedName>
</protein>
<dbReference type="Gene3D" id="3.10.20.30">
    <property type="match status" value="1"/>
</dbReference>
<dbReference type="AlphaFoldDB" id="A0A0S3EYA5"/>
<dbReference type="PROSITE" id="PS51085">
    <property type="entry name" value="2FE2S_FER_2"/>
    <property type="match status" value="1"/>
</dbReference>
<name>A0A0S3EYA5_9SPHN</name>
<dbReference type="Proteomes" id="UP000056968">
    <property type="component" value="Chromosome"/>
</dbReference>
<dbReference type="InterPro" id="IPR012675">
    <property type="entry name" value="Beta-grasp_dom_sf"/>
</dbReference>
<evidence type="ECO:0000259" key="1">
    <source>
        <dbReference type="PROSITE" id="PS51085"/>
    </source>
</evidence>
<dbReference type="SUPFAM" id="SSF54292">
    <property type="entry name" value="2Fe-2S ferredoxin-like"/>
    <property type="match status" value="1"/>
</dbReference>
<dbReference type="InterPro" id="IPR036010">
    <property type="entry name" value="2Fe-2S_ferredoxin-like_sf"/>
</dbReference>
<accession>A0A0S3EYA5</accession>
<evidence type="ECO:0000313" key="2">
    <source>
        <dbReference type="EMBL" id="ALR20398.1"/>
    </source>
</evidence>
<dbReference type="STRING" id="1332080.ATN00_08840"/>
<reference evidence="2 3" key="1">
    <citation type="submission" date="2015-11" db="EMBL/GenBank/DDBJ databases">
        <title>A Two-component Flavoprotein Monooxygenase System MeaXY Responsible for para-Hydroxylation of 2-Methyl-6-ethylaniline and 2,6-Diethylaniline in Sphingobium baderi DE-13.</title>
        <authorList>
            <person name="Cheng M."/>
            <person name="Meng Q."/>
            <person name="Yang Y."/>
            <person name="Chu C."/>
            <person name="Yan X."/>
            <person name="He J."/>
            <person name="Li S."/>
        </authorList>
    </citation>
    <scope>NUCLEOTIDE SEQUENCE [LARGE SCALE GENOMIC DNA]</scope>
    <source>
        <strain evidence="2 3">DE-13</strain>
    </source>
</reference>
<sequence length="81" mass="8653">MLALRDEAGFEIAGECGGFCICGTCHVYIARSEQAAFSPPSEEESELAAFLQHYGPDSRLACQIPLASVPEGLTIHIAPEE</sequence>
<evidence type="ECO:0000313" key="3">
    <source>
        <dbReference type="Proteomes" id="UP000056968"/>
    </source>
</evidence>
<keyword evidence="3" id="KW-1185">Reference proteome</keyword>